<keyword evidence="2" id="KW-1185">Reference proteome</keyword>
<evidence type="ECO:0000313" key="1">
    <source>
        <dbReference type="EMBL" id="CAG8391854.1"/>
    </source>
</evidence>
<dbReference type="AlphaFoldDB" id="A0A9W4NP72"/>
<accession>A0A9W4NP72</accession>
<dbReference type="Proteomes" id="UP001152649">
    <property type="component" value="Unassembled WGS sequence"/>
</dbReference>
<sequence>MLERLRTTQHFVTLGDIVTLRECREGAREVLACTHCPQNYLSNTQNALILGTLCLCFAECYGSILRNVDAEEQRALQANEQKQLEITTPIVTSSQVSNGSALFQVEMTPPQWKLFMRNTVKAEIFGVNGHRETCFLSFLASMEERQESWHETIPAINCDHTYRYDCTTEDQPLCILTIKEVRKMIDNLGL</sequence>
<proteinExistence type="predicted"/>
<comment type="caution">
    <text evidence="1">The sequence shown here is derived from an EMBL/GenBank/DDBJ whole genome shotgun (WGS) entry which is preliminary data.</text>
</comment>
<gene>
    <name evidence="1" type="ORF">PSALAMII_LOCUS6853</name>
</gene>
<dbReference type="OrthoDB" id="5582218at2759"/>
<evidence type="ECO:0000313" key="2">
    <source>
        <dbReference type="Proteomes" id="UP001152649"/>
    </source>
</evidence>
<organism evidence="1 2">
    <name type="scientific">Penicillium salamii</name>
    <dbReference type="NCBI Taxonomy" id="1612424"/>
    <lineage>
        <taxon>Eukaryota</taxon>
        <taxon>Fungi</taxon>
        <taxon>Dikarya</taxon>
        <taxon>Ascomycota</taxon>
        <taxon>Pezizomycotina</taxon>
        <taxon>Eurotiomycetes</taxon>
        <taxon>Eurotiomycetidae</taxon>
        <taxon>Eurotiales</taxon>
        <taxon>Aspergillaceae</taxon>
        <taxon>Penicillium</taxon>
    </lineage>
</organism>
<dbReference type="EMBL" id="CAJVPG010000321">
    <property type="protein sequence ID" value="CAG8391854.1"/>
    <property type="molecule type" value="Genomic_DNA"/>
</dbReference>
<name>A0A9W4NP72_9EURO</name>
<reference evidence="1" key="1">
    <citation type="submission" date="2021-07" db="EMBL/GenBank/DDBJ databases">
        <authorList>
            <person name="Branca A.L. A."/>
        </authorList>
    </citation>
    <scope>NUCLEOTIDE SEQUENCE</scope>
</reference>
<protein>
    <submittedName>
        <fullName evidence="1">Uncharacterized protein</fullName>
    </submittedName>
</protein>